<dbReference type="Gene3D" id="3.90.180.10">
    <property type="entry name" value="Medium-chain alcohol dehydrogenases, catalytic domain"/>
    <property type="match status" value="1"/>
</dbReference>
<dbReference type="InterPro" id="IPR014189">
    <property type="entry name" value="Quinone_OxRdtase_PIG3"/>
</dbReference>
<proteinExistence type="predicted"/>
<name>A0A3A1UYP8_9BACL</name>
<organism evidence="4 5">
    <name type="scientific">Paenibacillus nanensis</name>
    <dbReference type="NCBI Taxonomy" id="393251"/>
    <lineage>
        <taxon>Bacteria</taxon>
        <taxon>Bacillati</taxon>
        <taxon>Bacillota</taxon>
        <taxon>Bacilli</taxon>
        <taxon>Bacillales</taxon>
        <taxon>Paenibacillaceae</taxon>
        <taxon>Paenibacillus</taxon>
    </lineage>
</organism>
<dbReference type="InterPro" id="IPR036291">
    <property type="entry name" value="NAD(P)-bd_dom_sf"/>
</dbReference>
<dbReference type="GO" id="GO:0003960">
    <property type="term" value="F:quinone reductase (NADPH) activity"/>
    <property type="evidence" value="ECO:0007669"/>
    <property type="project" value="TreeGrafter"/>
</dbReference>
<dbReference type="PANTHER" id="PTHR48106">
    <property type="entry name" value="QUINONE OXIDOREDUCTASE PIG3-RELATED"/>
    <property type="match status" value="1"/>
</dbReference>
<dbReference type="SUPFAM" id="SSF51735">
    <property type="entry name" value="NAD(P)-binding Rossmann-fold domains"/>
    <property type="match status" value="1"/>
</dbReference>
<dbReference type="GO" id="GO:0048038">
    <property type="term" value="F:quinone binding"/>
    <property type="evidence" value="ECO:0007669"/>
    <property type="project" value="TreeGrafter"/>
</dbReference>
<evidence type="ECO:0000313" key="5">
    <source>
        <dbReference type="Proteomes" id="UP000266482"/>
    </source>
</evidence>
<accession>A0A3A1UYP8</accession>
<evidence type="ECO:0000259" key="3">
    <source>
        <dbReference type="SMART" id="SM00829"/>
    </source>
</evidence>
<keyword evidence="2" id="KW-0560">Oxidoreductase</keyword>
<dbReference type="Pfam" id="PF00107">
    <property type="entry name" value="ADH_zinc_N"/>
    <property type="match status" value="1"/>
</dbReference>
<feature type="domain" description="Enoyl reductase (ER)" evidence="3">
    <location>
        <begin position="44"/>
        <end position="357"/>
    </location>
</feature>
<dbReference type="InterPro" id="IPR020843">
    <property type="entry name" value="ER"/>
</dbReference>
<evidence type="ECO:0000256" key="1">
    <source>
        <dbReference type="ARBA" id="ARBA00022857"/>
    </source>
</evidence>
<evidence type="ECO:0000256" key="2">
    <source>
        <dbReference type="ARBA" id="ARBA00023002"/>
    </source>
</evidence>
<evidence type="ECO:0000313" key="4">
    <source>
        <dbReference type="EMBL" id="RIX53709.1"/>
    </source>
</evidence>
<dbReference type="PANTHER" id="PTHR48106:SF18">
    <property type="entry name" value="QUINONE OXIDOREDUCTASE PIG3"/>
    <property type="match status" value="1"/>
</dbReference>
<comment type="caution">
    <text evidence="4">The sequence shown here is derived from an EMBL/GenBank/DDBJ whole genome shotgun (WGS) entry which is preliminary data.</text>
</comment>
<dbReference type="Proteomes" id="UP000266482">
    <property type="component" value="Unassembled WGS sequence"/>
</dbReference>
<dbReference type="InterPro" id="IPR013154">
    <property type="entry name" value="ADH-like_N"/>
</dbReference>
<reference evidence="4 5" key="1">
    <citation type="submission" date="2018-09" db="EMBL/GenBank/DDBJ databases">
        <title>Paenibacillus aracenensis nov. sp. isolated from a cave in southern Spain.</title>
        <authorList>
            <person name="Jurado V."/>
            <person name="Gutierrez-Patricio S."/>
            <person name="Gonzalez-Pimentel J.L."/>
            <person name="Miller A.Z."/>
            <person name="Laiz L."/>
            <person name="Saiz-Jimenez C."/>
        </authorList>
    </citation>
    <scope>NUCLEOTIDE SEQUENCE [LARGE SCALE GENOMIC DNA]</scope>
    <source>
        <strain evidence="4 5">DSM 22867</strain>
    </source>
</reference>
<dbReference type="CDD" id="cd05276">
    <property type="entry name" value="p53_inducible_oxidoreductase"/>
    <property type="match status" value="1"/>
</dbReference>
<protein>
    <submittedName>
        <fullName evidence="4">NAD(P)H-quinone oxidoreductase</fullName>
    </submittedName>
</protein>
<dbReference type="NCBIfam" id="TIGR02824">
    <property type="entry name" value="quinone_pig3"/>
    <property type="match status" value="1"/>
</dbReference>
<dbReference type="AlphaFoldDB" id="A0A3A1UYP8"/>
<gene>
    <name evidence="4" type="ORF">D3P08_09830</name>
</gene>
<dbReference type="SUPFAM" id="SSF50129">
    <property type="entry name" value="GroES-like"/>
    <property type="match status" value="1"/>
</dbReference>
<dbReference type="Gene3D" id="3.40.50.720">
    <property type="entry name" value="NAD(P)-binding Rossmann-like Domain"/>
    <property type="match status" value="1"/>
</dbReference>
<dbReference type="OrthoDB" id="9787435at2"/>
<dbReference type="InterPro" id="IPR013149">
    <property type="entry name" value="ADH-like_C"/>
</dbReference>
<sequence>MCSRSIITWSWKTNSEPQSIHQAEPRHVAAFLYGGRGFVKAVLQHLESKALYIGETDEPKLADGELLVRVKATALNRADLLQKRGQYPPPPGATAILGLEMAGVVEGPAGPWKKGDRVMALLPGGGYAERVRLPADMAMPIPDRLSFAEAASIPEVFLTAYLNLFKLGGLKAGRTALIHAGASGVGTAAIQLAKAAGCTVIVTAGSPAKREACLRLGADLAVDYREGPFLPAVMAFTENRGVDVILDFVGASYWEQNAASLALDGRLIIVGLLGGANVPDVNLGMLLSRRLQIIGTSLRTLSRERKAALTADFVNEILPRISTGEIRPIIDSEWDWSQVEEAHLYMEQNRNIGKIVMNIT</sequence>
<dbReference type="InterPro" id="IPR011032">
    <property type="entry name" value="GroES-like_sf"/>
</dbReference>
<keyword evidence="5" id="KW-1185">Reference proteome</keyword>
<keyword evidence="1" id="KW-0521">NADP</keyword>
<dbReference type="Pfam" id="PF08240">
    <property type="entry name" value="ADH_N"/>
    <property type="match status" value="1"/>
</dbReference>
<dbReference type="EMBL" id="QXQA01000004">
    <property type="protein sequence ID" value="RIX53709.1"/>
    <property type="molecule type" value="Genomic_DNA"/>
</dbReference>
<dbReference type="SMART" id="SM00829">
    <property type="entry name" value="PKS_ER"/>
    <property type="match status" value="1"/>
</dbReference>
<dbReference type="GO" id="GO:0070402">
    <property type="term" value="F:NADPH binding"/>
    <property type="evidence" value="ECO:0007669"/>
    <property type="project" value="TreeGrafter"/>
</dbReference>